<feature type="region of interest" description="Disordered" evidence="5">
    <location>
        <begin position="306"/>
        <end position="332"/>
    </location>
</feature>
<keyword evidence="3 6" id="KW-1133">Transmembrane helix</keyword>
<comment type="caution">
    <text evidence="9">The sequence shown here is derived from an EMBL/GenBank/DDBJ whole genome shotgun (WGS) entry which is preliminary data.</text>
</comment>
<sequence length="586" mass="64818">MAGLKKTICVRLTRRRRTAETPWTDLHVMSTTYPSPSRPDGANNGDGVPSSSVAPGQKPTVAAFAPNQQTAGKPGHTRGASVLIHQKTPLLVATPPQVTRALAYSHPFILPLNHVAGLLSWTTGDAWESFLLVSAFWFCTLHGDEVIRWAGPLVVVVGLVAGMYSRRYSPLSSRTWSGMRVKKKEAEKQRKSLDEILDTLQTFTGRCDVLLDPFLRMTEFLSTQSSATSATTRPALTTLFLRILAFTPVWIVLTLPPLHILTTKRIILSVGTLGLTWHSRPARVTRTILWRSRTVRRMSSAITGLHFTGSSTENAPRSPPRKGPKATALNGRAEKPGIRFTFTLWENQRRWVGLGWTNSLLTYERQNWTDEHMNTEPDPNHFELPETDHGTTKWRWAPGSEWRVEGAPAVSKDSKEKSAKRIGGGGGADDRGWIYYDNKWQGPSKVDGWGRYTRRRKWVRDAELVEIETDESTPDEGAARSSGETDTDAATLASPSRDSDAGTETASLDTTASPTPSSKKKGWFGRPRAQRSNTMDSKADTVVSKSGSHESARSRDGPEDDHHTPLRYREVGFDRSIGEGIAEGLS</sequence>
<evidence type="ECO:0000256" key="6">
    <source>
        <dbReference type="SAM" id="Phobius"/>
    </source>
</evidence>
<dbReference type="Proteomes" id="UP001138500">
    <property type="component" value="Unassembled WGS sequence"/>
</dbReference>
<feature type="domain" description="Peroxin/Ferlin" evidence="8">
    <location>
        <begin position="432"/>
        <end position="465"/>
    </location>
</feature>
<reference evidence="9 10" key="1">
    <citation type="journal article" date="2018" name="IMA Fungus">
        <title>IMA Genome-F 10: Nine draft genome sequences of Claviceps purpurea s.lat., including C. arundinis, C. humidiphila, and C. cf. spartinae, pseudomolecules for the pitch canker pathogen Fusarium circinatum, draft genome of Davidsoniella eucalypti, Grosmannia galeiformis, Quambalaria eucalypti, and Teratosphaeria destructans.</title>
        <authorList>
            <person name="Wingfield B.D."/>
            <person name="Liu M."/>
            <person name="Nguyen H.D."/>
            <person name="Lane F.A."/>
            <person name="Morgan S.W."/>
            <person name="De Vos L."/>
            <person name="Wilken P.M."/>
            <person name="Duong T.A."/>
            <person name="Aylward J."/>
            <person name="Coetzee M.P."/>
            <person name="Dadej K."/>
            <person name="De Beer Z.W."/>
            <person name="Findlay W."/>
            <person name="Havenga M."/>
            <person name="Kolarik M."/>
            <person name="Menzies J.G."/>
            <person name="Naidoo K."/>
            <person name="Pochopski O."/>
            <person name="Shoukouhi P."/>
            <person name="Santana Q.C."/>
            <person name="Seifert K.A."/>
            <person name="Soal N."/>
            <person name="Steenkamp E.T."/>
            <person name="Tatham C.T."/>
            <person name="van der Nest M.A."/>
            <person name="Wingfield M.J."/>
        </authorList>
    </citation>
    <scope>NUCLEOTIDE SEQUENCE [LARGE SCALE GENOMIC DNA]</scope>
    <source>
        <strain evidence="9">CMW44962</strain>
    </source>
</reference>
<dbReference type="OrthoDB" id="5586090at2759"/>
<name>A0A9W7VY22_9PEZI</name>
<proteinExistence type="predicted"/>
<keyword evidence="10" id="KW-1185">Reference proteome</keyword>
<evidence type="ECO:0000256" key="4">
    <source>
        <dbReference type="ARBA" id="ARBA00023136"/>
    </source>
</evidence>
<keyword evidence="4 6" id="KW-0472">Membrane</keyword>
<dbReference type="InterPro" id="IPR006614">
    <property type="entry name" value="Peroxin/Ferlin"/>
</dbReference>
<comment type="subcellular location">
    <subcellularLocation>
        <location evidence="1">Endomembrane system</location>
        <topology evidence="1">Multi-pass membrane protein</topology>
    </subcellularLocation>
</comment>
<dbReference type="AlphaFoldDB" id="A0A9W7VY22"/>
<feature type="region of interest" description="Disordered" evidence="5">
    <location>
        <begin position="460"/>
        <end position="586"/>
    </location>
</feature>
<dbReference type="PANTHER" id="PTHR31679:SF2">
    <property type="entry name" value="PEROXISOMAL MEMBRANE PROTEIN PEX30-RELATED"/>
    <property type="match status" value="1"/>
</dbReference>
<dbReference type="InterPro" id="IPR010482">
    <property type="entry name" value="TECPR1-like_DysF"/>
</dbReference>
<dbReference type="PANTHER" id="PTHR31679">
    <property type="entry name" value="PEROXISOMAL MEMBRANE PROTEIN PEX30-RELATED"/>
    <property type="match status" value="1"/>
</dbReference>
<gene>
    <name evidence="9" type="ORF">Tdes44962_MAKER01035</name>
</gene>
<dbReference type="GO" id="GO:0005778">
    <property type="term" value="C:peroxisomal membrane"/>
    <property type="evidence" value="ECO:0007669"/>
    <property type="project" value="UniProtKB-ARBA"/>
</dbReference>
<dbReference type="SMART" id="SM00693">
    <property type="entry name" value="DysFN"/>
    <property type="match status" value="1"/>
</dbReference>
<feature type="compositionally biased region" description="Polar residues" evidence="5">
    <location>
        <begin position="502"/>
        <end position="517"/>
    </location>
</feature>
<evidence type="ECO:0000259" key="8">
    <source>
        <dbReference type="SMART" id="SM00694"/>
    </source>
</evidence>
<evidence type="ECO:0000256" key="3">
    <source>
        <dbReference type="ARBA" id="ARBA00022989"/>
    </source>
</evidence>
<feature type="compositionally biased region" description="Basic and acidic residues" evidence="5">
    <location>
        <begin position="547"/>
        <end position="577"/>
    </location>
</feature>
<evidence type="ECO:0000313" key="10">
    <source>
        <dbReference type="Proteomes" id="UP001138500"/>
    </source>
</evidence>
<accession>A0A9W7VY22</accession>
<organism evidence="9 10">
    <name type="scientific">Teratosphaeria destructans</name>
    <dbReference type="NCBI Taxonomy" id="418781"/>
    <lineage>
        <taxon>Eukaryota</taxon>
        <taxon>Fungi</taxon>
        <taxon>Dikarya</taxon>
        <taxon>Ascomycota</taxon>
        <taxon>Pezizomycotina</taxon>
        <taxon>Dothideomycetes</taxon>
        <taxon>Dothideomycetidae</taxon>
        <taxon>Mycosphaerellales</taxon>
        <taxon>Teratosphaeriaceae</taxon>
        <taxon>Teratosphaeria</taxon>
    </lineage>
</organism>
<evidence type="ECO:0000256" key="5">
    <source>
        <dbReference type="SAM" id="MobiDB-lite"/>
    </source>
</evidence>
<dbReference type="GO" id="GO:0007031">
    <property type="term" value="P:peroxisome organization"/>
    <property type="evidence" value="ECO:0007669"/>
    <property type="project" value="TreeGrafter"/>
</dbReference>
<evidence type="ECO:0000313" key="9">
    <source>
        <dbReference type="EMBL" id="KAH9810064.1"/>
    </source>
</evidence>
<evidence type="ECO:0000256" key="2">
    <source>
        <dbReference type="ARBA" id="ARBA00022692"/>
    </source>
</evidence>
<feature type="region of interest" description="Disordered" evidence="5">
    <location>
        <begin position="406"/>
        <end position="426"/>
    </location>
</feature>
<dbReference type="Pfam" id="PF06398">
    <property type="entry name" value="Pex24p"/>
    <property type="match status" value="1"/>
</dbReference>
<dbReference type="SMART" id="SM00694">
    <property type="entry name" value="DysFC"/>
    <property type="match status" value="1"/>
</dbReference>
<dbReference type="InterPro" id="IPR052646">
    <property type="entry name" value="Peroxisomal_PEX28-32"/>
</dbReference>
<evidence type="ECO:0000256" key="1">
    <source>
        <dbReference type="ARBA" id="ARBA00004127"/>
    </source>
</evidence>
<dbReference type="GO" id="GO:0012505">
    <property type="term" value="C:endomembrane system"/>
    <property type="evidence" value="ECO:0007669"/>
    <property type="project" value="UniProtKB-SubCell"/>
</dbReference>
<reference evidence="9 10" key="2">
    <citation type="journal article" date="2021" name="Curr. Genet.">
        <title>Genetic response to nitrogen starvation in the aggressive Eucalyptus foliar pathogen Teratosphaeria destructans.</title>
        <authorList>
            <person name="Havenga M."/>
            <person name="Wingfield B.D."/>
            <person name="Wingfield M.J."/>
            <person name="Dreyer L.L."/>
            <person name="Roets F."/>
            <person name="Aylward J."/>
        </authorList>
    </citation>
    <scope>NUCLEOTIDE SEQUENCE [LARGE SCALE GENOMIC DNA]</scope>
    <source>
        <strain evidence="9">CMW44962</strain>
    </source>
</reference>
<feature type="compositionally biased region" description="Acidic residues" evidence="5">
    <location>
        <begin position="464"/>
        <end position="474"/>
    </location>
</feature>
<feature type="transmembrane region" description="Helical" evidence="6">
    <location>
        <begin position="239"/>
        <end position="258"/>
    </location>
</feature>
<dbReference type="EMBL" id="RIBY02002533">
    <property type="protein sequence ID" value="KAH9810064.1"/>
    <property type="molecule type" value="Genomic_DNA"/>
</dbReference>
<keyword evidence="2 6" id="KW-0812">Transmembrane</keyword>
<feature type="domain" description="Peroxin/Ferlin" evidence="7">
    <location>
        <begin position="337"/>
        <end position="405"/>
    </location>
</feature>
<evidence type="ECO:0000259" key="7">
    <source>
        <dbReference type="SMART" id="SM00693"/>
    </source>
</evidence>
<protein>
    <submittedName>
        <fullName evidence="9">Integral peroxisomal membrane protein</fullName>
    </submittedName>
</protein>
<feature type="region of interest" description="Disordered" evidence="5">
    <location>
        <begin position="21"/>
        <end position="58"/>
    </location>
</feature>
<feature type="transmembrane region" description="Helical" evidence="6">
    <location>
        <begin position="146"/>
        <end position="164"/>
    </location>
</feature>